<dbReference type="GO" id="GO:0005764">
    <property type="term" value="C:lysosome"/>
    <property type="evidence" value="ECO:0007669"/>
    <property type="project" value="TreeGrafter"/>
</dbReference>
<comment type="caution">
    <text evidence="9">The sequence shown here is derived from an EMBL/GenBank/DDBJ whole genome shotgun (WGS) entry which is preliminary data.</text>
</comment>
<evidence type="ECO:0000256" key="2">
    <source>
        <dbReference type="ARBA" id="ARBA00007951"/>
    </source>
</evidence>
<dbReference type="AlphaFoldDB" id="A0A6L5X703"/>
<accession>A0A6L5X703</accession>
<keyword evidence="4" id="KW-0732">Signal</keyword>
<evidence type="ECO:0000313" key="9">
    <source>
        <dbReference type="EMBL" id="MSS15307.1"/>
    </source>
</evidence>
<dbReference type="GO" id="GO:0004560">
    <property type="term" value="F:alpha-L-fucosidase activity"/>
    <property type="evidence" value="ECO:0007669"/>
    <property type="project" value="InterPro"/>
</dbReference>
<evidence type="ECO:0000256" key="7">
    <source>
        <dbReference type="PIRSR" id="PIRSR001092-1"/>
    </source>
</evidence>
<dbReference type="SUPFAM" id="SSF51445">
    <property type="entry name" value="(Trans)glycosidases"/>
    <property type="match status" value="1"/>
</dbReference>
<dbReference type="InterPro" id="IPR017853">
    <property type="entry name" value="GH"/>
</dbReference>
<evidence type="ECO:0000256" key="6">
    <source>
        <dbReference type="ARBA" id="ARBA00023295"/>
    </source>
</evidence>
<dbReference type="GO" id="GO:0016139">
    <property type="term" value="P:glycoside catabolic process"/>
    <property type="evidence" value="ECO:0007669"/>
    <property type="project" value="TreeGrafter"/>
</dbReference>
<evidence type="ECO:0000256" key="5">
    <source>
        <dbReference type="ARBA" id="ARBA00022801"/>
    </source>
</evidence>
<keyword evidence="5" id="KW-0378">Hydrolase</keyword>
<dbReference type="PANTHER" id="PTHR10030">
    <property type="entry name" value="ALPHA-L-FUCOSIDASE"/>
    <property type="match status" value="1"/>
</dbReference>
<dbReference type="PIRSF" id="PIRSF001092">
    <property type="entry name" value="Alpha-L-fucosidase"/>
    <property type="match status" value="1"/>
</dbReference>
<dbReference type="RefSeq" id="WP_154526016.1">
    <property type="nucleotide sequence ID" value="NZ_JAXFDQ010000008.1"/>
</dbReference>
<keyword evidence="10" id="KW-1185">Reference proteome</keyword>
<feature type="site" description="May be important for catalysis" evidence="7">
    <location>
        <position position="269"/>
    </location>
</feature>
<comment type="similarity">
    <text evidence="2">Belongs to the glycosyl hydrolase 29 family.</text>
</comment>
<name>A0A6L5X703_9FIRM</name>
<dbReference type="Gene3D" id="3.20.20.80">
    <property type="entry name" value="Glycosidases"/>
    <property type="match status" value="1"/>
</dbReference>
<dbReference type="SMART" id="SM00812">
    <property type="entry name" value="Alpha_L_fucos"/>
    <property type="match status" value="1"/>
</dbReference>
<gene>
    <name evidence="9" type="ORF">FYJ35_09710</name>
</gene>
<comment type="function">
    <text evidence="1">Alpha-L-fucosidase is responsible for hydrolyzing the alpha-1,6-linked fucose joined to the reducing-end N-acetylglucosamine of the carbohydrate moieties of glycoproteins.</text>
</comment>
<dbReference type="InterPro" id="IPR057739">
    <property type="entry name" value="Glyco_hydro_29_N"/>
</dbReference>
<dbReference type="Pfam" id="PF01120">
    <property type="entry name" value="Alpha_L_fucos"/>
    <property type="match status" value="1"/>
</dbReference>
<reference evidence="9 10" key="1">
    <citation type="submission" date="2019-08" db="EMBL/GenBank/DDBJ databases">
        <title>In-depth cultivation of the pig gut microbiome towards novel bacterial diversity and tailored functional studies.</title>
        <authorList>
            <person name="Wylensek D."/>
            <person name="Hitch T.C.A."/>
            <person name="Clavel T."/>
        </authorList>
    </citation>
    <scope>NUCLEOTIDE SEQUENCE [LARGE SCALE GENOMIC DNA]</scope>
    <source>
        <strain evidence="9 10">Oil+RF-744-WCA-WT-11</strain>
    </source>
</reference>
<evidence type="ECO:0000256" key="3">
    <source>
        <dbReference type="ARBA" id="ARBA00012662"/>
    </source>
</evidence>
<sequence>MYQFDRAAYEKRMKWFTEARFGMFIHYGLYSIPARGEWVMSDEEMTDDEYRKYFDAFDPCDLDMRQWAKAAKDAGMKYMVMTAKHHDGFCLYDSKYTDFKSTNTACHRDLVREYVEAVREQGLKVGLYFSLIDWRHPDFPHYKDRQHPMRNHPECGNEGRDFDRYLKYMHAQVRELMENYGKIDLLWLDFSYDDLRGEAWKATELVSMIRSLQPDIILNNRLEVSGEGFGSLAEGHPTPYHGDFITPEQMIPPAGLKDPAGNSLVWEACVTMNGHWGYCAQDHFFKPSSMLVRKLVECVSKGGNMILNVGPDAKGNFPKESVRILHEIGSFMRENGDSIYGCGACAAKPEGMYRLTRKGSRIYVHIFENTIGPFPIPGIPKDKVKGVRLLRDGSEVKISTSWVHSDYPDILFADLGPDPVLPDQTDTVLELELEA</sequence>
<dbReference type="InterPro" id="IPR016286">
    <property type="entry name" value="FUC_metazoa-typ"/>
</dbReference>
<evidence type="ECO:0000259" key="8">
    <source>
        <dbReference type="Pfam" id="PF01120"/>
    </source>
</evidence>
<protein>
    <recommendedName>
        <fullName evidence="3">alpha-L-fucosidase</fullName>
        <ecNumber evidence="3">3.2.1.51</ecNumber>
    </recommendedName>
</protein>
<dbReference type="EC" id="3.2.1.51" evidence="3"/>
<organism evidence="9 10">
    <name type="scientific">Porcincola intestinalis</name>
    <dbReference type="NCBI Taxonomy" id="2606632"/>
    <lineage>
        <taxon>Bacteria</taxon>
        <taxon>Bacillati</taxon>
        <taxon>Bacillota</taxon>
        <taxon>Clostridia</taxon>
        <taxon>Lachnospirales</taxon>
        <taxon>Lachnospiraceae</taxon>
        <taxon>Porcincola</taxon>
    </lineage>
</organism>
<feature type="domain" description="Glycoside hydrolase family 29 N-terminal" evidence="8">
    <location>
        <begin position="10"/>
        <end position="337"/>
    </location>
</feature>
<evidence type="ECO:0000256" key="1">
    <source>
        <dbReference type="ARBA" id="ARBA00004071"/>
    </source>
</evidence>
<dbReference type="PANTHER" id="PTHR10030:SF37">
    <property type="entry name" value="ALPHA-L-FUCOSIDASE-RELATED"/>
    <property type="match status" value="1"/>
</dbReference>
<proteinExistence type="inferred from homology"/>
<dbReference type="InterPro" id="IPR000933">
    <property type="entry name" value="Glyco_hydro_29"/>
</dbReference>
<evidence type="ECO:0000256" key="4">
    <source>
        <dbReference type="ARBA" id="ARBA00022729"/>
    </source>
</evidence>
<dbReference type="EMBL" id="VULZ01000010">
    <property type="protein sequence ID" value="MSS15307.1"/>
    <property type="molecule type" value="Genomic_DNA"/>
</dbReference>
<dbReference type="GO" id="GO:0006004">
    <property type="term" value="P:fucose metabolic process"/>
    <property type="evidence" value="ECO:0007669"/>
    <property type="project" value="InterPro"/>
</dbReference>
<evidence type="ECO:0000313" key="10">
    <source>
        <dbReference type="Proteomes" id="UP000481852"/>
    </source>
</evidence>
<keyword evidence="6" id="KW-0326">Glycosidase</keyword>
<dbReference type="Proteomes" id="UP000481852">
    <property type="component" value="Unassembled WGS sequence"/>
</dbReference>